<comment type="subcellular location">
    <subcellularLocation>
        <location evidence="2">Cell membrane</location>
        <topology evidence="2">Multi-pass membrane protein</topology>
    </subcellularLocation>
</comment>
<dbReference type="Gene3D" id="1.10.1760.20">
    <property type="match status" value="1"/>
</dbReference>
<keyword evidence="2 3" id="KW-0472">Membrane</keyword>
<feature type="transmembrane region" description="Helical" evidence="3">
    <location>
        <begin position="38"/>
        <end position="57"/>
    </location>
</feature>
<comment type="caution">
    <text evidence="4">The sequence shown here is derived from an EMBL/GenBank/DDBJ whole genome shotgun (WGS) entry which is preliminary data.</text>
</comment>
<organism evidence="4 5">
    <name type="scientific">Phaeodactylibacter luteus</name>
    <dbReference type="NCBI Taxonomy" id="1564516"/>
    <lineage>
        <taxon>Bacteria</taxon>
        <taxon>Pseudomonadati</taxon>
        <taxon>Bacteroidota</taxon>
        <taxon>Saprospiria</taxon>
        <taxon>Saprospirales</taxon>
        <taxon>Haliscomenobacteraceae</taxon>
        <taxon>Phaeodactylibacter</taxon>
    </lineage>
</organism>
<dbReference type="PIRSF" id="PIRSF016661">
    <property type="entry name" value="BioY"/>
    <property type="match status" value="1"/>
</dbReference>
<keyword evidence="3" id="KW-0812">Transmembrane</keyword>
<dbReference type="InterPro" id="IPR003784">
    <property type="entry name" value="BioY"/>
</dbReference>
<evidence type="ECO:0000256" key="1">
    <source>
        <dbReference type="ARBA" id="ARBA00010692"/>
    </source>
</evidence>
<sequence>MTCLTMKQRALPLLFRLVLGALFIALLAQLSIPSPQALGGIPITGQSLAVLLVGLLLPFPWGGGAVLLYLLLGGLGLPVFAEGGSGWPSFSGGSGGFLIGFFIAALGMGLLRRRGWGQHLGYSLLANGLGTAVIVGSGLLWLAYLYGWGKALEYGFYPFWLGAIVKILLGGFIAWSMLRNRNAV</sequence>
<feature type="transmembrane region" description="Helical" evidence="3">
    <location>
        <begin position="64"/>
        <end position="81"/>
    </location>
</feature>
<name>A0A5C6RQ32_9BACT</name>
<keyword evidence="3" id="KW-1133">Transmembrane helix</keyword>
<comment type="similarity">
    <text evidence="1 2">Belongs to the BioY family.</text>
</comment>
<feature type="transmembrane region" description="Helical" evidence="3">
    <location>
        <begin position="159"/>
        <end position="178"/>
    </location>
</feature>
<keyword evidence="2" id="KW-1003">Cell membrane</keyword>
<evidence type="ECO:0000256" key="2">
    <source>
        <dbReference type="PIRNR" id="PIRNR016661"/>
    </source>
</evidence>
<evidence type="ECO:0000313" key="5">
    <source>
        <dbReference type="Proteomes" id="UP000321580"/>
    </source>
</evidence>
<feature type="transmembrane region" description="Helical" evidence="3">
    <location>
        <begin position="124"/>
        <end position="147"/>
    </location>
</feature>
<dbReference type="GO" id="GO:0005886">
    <property type="term" value="C:plasma membrane"/>
    <property type="evidence" value="ECO:0007669"/>
    <property type="project" value="UniProtKB-SubCell"/>
</dbReference>
<dbReference type="Pfam" id="PF02632">
    <property type="entry name" value="BioY"/>
    <property type="match status" value="1"/>
</dbReference>
<feature type="transmembrane region" description="Helical" evidence="3">
    <location>
        <begin position="12"/>
        <end position="32"/>
    </location>
</feature>
<dbReference type="PANTHER" id="PTHR34295:SF1">
    <property type="entry name" value="BIOTIN TRANSPORTER BIOY"/>
    <property type="match status" value="1"/>
</dbReference>
<keyword evidence="2" id="KW-0813">Transport</keyword>
<protein>
    <recommendedName>
        <fullName evidence="2">Biotin transporter</fullName>
    </recommendedName>
</protein>
<dbReference type="EMBL" id="VOOR01000015">
    <property type="protein sequence ID" value="TXB63492.1"/>
    <property type="molecule type" value="Genomic_DNA"/>
</dbReference>
<reference evidence="4 5" key="1">
    <citation type="submission" date="2019-08" db="EMBL/GenBank/DDBJ databases">
        <title>Genome of Phaeodactylibacter luteus.</title>
        <authorList>
            <person name="Bowman J.P."/>
        </authorList>
    </citation>
    <scope>NUCLEOTIDE SEQUENCE [LARGE SCALE GENOMIC DNA]</scope>
    <source>
        <strain evidence="4 5">KCTC 42180</strain>
    </source>
</reference>
<dbReference type="AlphaFoldDB" id="A0A5C6RQ32"/>
<evidence type="ECO:0000256" key="3">
    <source>
        <dbReference type="SAM" id="Phobius"/>
    </source>
</evidence>
<gene>
    <name evidence="4" type="ORF">FRY97_09035</name>
</gene>
<keyword evidence="5" id="KW-1185">Reference proteome</keyword>
<dbReference type="GO" id="GO:0015225">
    <property type="term" value="F:biotin transmembrane transporter activity"/>
    <property type="evidence" value="ECO:0007669"/>
    <property type="project" value="UniProtKB-UniRule"/>
</dbReference>
<dbReference type="Proteomes" id="UP000321580">
    <property type="component" value="Unassembled WGS sequence"/>
</dbReference>
<evidence type="ECO:0000313" key="4">
    <source>
        <dbReference type="EMBL" id="TXB63492.1"/>
    </source>
</evidence>
<dbReference type="OrthoDB" id="9803495at2"/>
<feature type="transmembrane region" description="Helical" evidence="3">
    <location>
        <begin position="93"/>
        <end position="112"/>
    </location>
</feature>
<proteinExistence type="inferred from homology"/>
<accession>A0A5C6RQ32</accession>
<dbReference type="PANTHER" id="PTHR34295">
    <property type="entry name" value="BIOTIN TRANSPORTER BIOY"/>
    <property type="match status" value="1"/>
</dbReference>